<dbReference type="InterPro" id="IPR002477">
    <property type="entry name" value="Peptidoglycan-bd-like"/>
</dbReference>
<dbReference type="Proteomes" id="UP001183388">
    <property type="component" value="Unassembled WGS sequence"/>
</dbReference>
<dbReference type="InterPro" id="IPR050570">
    <property type="entry name" value="Cell_wall_metabolism_enzyme"/>
</dbReference>
<evidence type="ECO:0000259" key="2">
    <source>
        <dbReference type="Pfam" id="PF01471"/>
    </source>
</evidence>
<feature type="compositionally biased region" description="Basic and acidic residues" evidence="1">
    <location>
        <begin position="196"/>
        <end position="215"/>
    </location>
</feature>
<proteinExistence type="predicted"/>
<evidence type="ECO:0000313" key="4">
    <source>
        <dbReference type="EMBL" id="MDT0306473.1"/>
    </source>
</evidence>
<dbReference type="InterPro" id="IPR011055">
    <property type="entry name" value="Dup_hybrid_motif"/>
</dbReference>
<comment type="caution">
    <text evidence="4">The sequence shown here is derived from an EMBL/GenBank/DDBJ whole genome shotgun (WGS) entry which is preliminary data.</text>
</comment>
<keyword evidence="5" id="KW-1185">Reference proteome</keyword>
<evidence type="ECO:0000256" key="1">
    <source>
        <dbReference type="SAM" id="MobiDB-lite"/>
    </source>
</evidence>
<organism evidence="4 5">
    <name type="scientific">Streptomyces boetiae</name>
    <dbReference type="NCBI Taxonomy" id="3075541"/>
    <lineage>
        <taxon>Bacteria</taxon>
        <taxon>Bacillati</taxon>
        <taxon>Actinomycetota</taxon>
        <taxon>Actinomycetes</taxon>
        <taxon>Kitasatosporales</taxon>
        <taxon>Streptomycetaceae</taxon>
        <taxon>Streptomyces</taxon>
    </lineage>
</organism>
<name>A0ABU2L5G5_9ACTN</name>
<dbReference type="InterPro" id="IPR036365">
    <property type="entry name" value="PGBD-like_sf"/>
</dbReference>
<feature type="region of interest" description="Disordered" evidence="1">
    <location>
        <begin position="178"/>
        <end position="215"/>
    </location>
</feature>
<evidence type="ECO:0000313" key="5">
    <source>
        <dbReference type="Proteomes" id="UP001183388"/>
    </source>
</evidence>
<dbReference type="SUPFAM" id="SSF47090">
    <property type="entry name" value="PGBD-like"/>
    <property type="match status" value="1"/>
</dbReference>
<dbReference type="InterPro" id="IPR016047">
    <property type="entry name" value="M23ase_b-sheet_dom"/>
</dbReference>
<dbReference type="Pfam" id="PF01551">
    <property type="entry name" value="Peptidase_M23"/>
    <property type="match status" value="1"/>
</dbReference>
<gene>
    <name evidence="4" type="ORF">RM780_05805</name>
</gene>
<dbReference type="CDD" id="cd12797">
    <property type="entry name" value="M23_peptidase"/>
    <property type="match status" value="1"/>
</dbReference>
<feature type="domain" description="M23ase beta-sheet core" evidence="3">
    <location>
        <begin position="114"/>
        <end position="202"/>
    </location>
</feature>
<dbReference type="Pfam" id="PF01471">
    <property type="entry name" value="PG_binding_1"/>
    <property type="match status" value="1"/>
</dbReference>
<protein>
    <submittedName>
        <fullName evidence="4">Peptidoglycan DD-metalloendopeptidase family protein</fullName>
    </submittedName>
</protein>
<dbReference type="EMBL" id="JAVREN010000006">
    <property type="protein sequence ID" value="MDT0306473.1"/>
    <property type="molecule type" value="Genomic_DNA"/>
</dbReference>
<reference evidence="5" key="1">
    <citation type="submission" date="2023-07" db="EMBL/GenBank/DDBJ databases">
        <title>30 novel species of actinomycetes from the DSMZ collection.</title>
        <authorList>
            <person name="Nouioui I."/>
        </authorList>
    </citation>
    <scope>NUCLEOTIDE SEQUENCE [LARGE SCALE GENOMIC DNA]</scope>
    <source>
        <strain evidence="5">DSM 44917</strain>
    </source>
</reference>
<sequence>MATIEFSHVRFGATDSTCIVAFQKALISRGHRIPSGPTGLYGEETKAACAAFQRAQGWSGSGADGLPGPQTLARLSLSDGGHRSGGSGGRIASPVPGYRISHRYGASGPYTAGYHTGDDYAAPTGTPVVAVRDGTIAWSNGDGGSYGNWVCLRADNGRDYLYCHLSRREVGKGDRVKAGDRLGRVGSTGNTTGPHLHFEDRPRGGGYGQDRDPSW</sequence>
<dbReference type="Gene3D" id="2.70.70.10">
    <property type="entry name" value="Glucose Permease (Domain IIA)"/>
    <property type="match status" value="1"/>
</dbReference>
<dbReference type="RefSeq" id="WP_311629404.1">
    <property type="nucleotide sequence ID" value="NZ_JAVREN010000006.1"/>
</dbReference>
<dbReference type="PANTHER" id="PTHR21666:SF270">
    <property type="entry name" value="MUREIN HYDROLASE ACTIVATOR ENVC"/>
    <property type="match status" value="1"/>
</dbReference>
<dbReference type="InterPro" id="IPR036366">
    <property type="entry name" value="PGBDSf"/>
</dbReference>
<accession>A0ABU2L5G5</accession>
<feature type="domain" description="Peptidoglycan binding-like" evidence="2">
    <location>
        <begin position="20"/>
        <end position="75"/>
    </location>
</feature>
<dbReference type="PANTHER" id="PTHR21666">
    <property type="entry name" value="PEPTIDASE-RELATED"/>
    <property type="match status" value="1"/>
</dbReference>
<feature type="region of interest" description="Disordered" evidence="1">
    <location>
        <begin position="60"/>
        <end position="93"/>
    </location>
</feature>
<dbReference type="Gene3D" id="1.10.101.10">
    <property type="entry name" value="PGBD-like superfamily/PGBD"/>
    <property type="match status" value="1"/>
</dbReference>
<evidence type="ECO:0000259" key="3">
    <source>
        <dbReference type="Pfam" id="PF01551"/>
    </source>
</evidence>
<dbReference type="SUPFAM" id="SSF51261">
    <property type="entry name" value="Duplicated hybrid motif"/>
    <property type="match status" value="1"/>
</dbReference>